<dbReference type="InterPro" id="IPR032675">
    <property type="entry name" value="LRR_dom_sf"/>
</dbReference>
<keyword evidence="2" id="KW-1185">Reference proteome</keyword>
<sequence>MNVESPHLVPVYLSFLSEESKVFLGIEIPNYGERQLFDYPSYLRELSWVELCKLISIWWKITKTIRHPNKLRVLEFKNHTFPSFNELSAIICNTGSTLEVLKYEGVERYGNVERYPGMIMNIANHCPNLRKLEVKATGEAIPQLSFLFESCKRLELLKIRGKFDPGGNVDEEYLPRLARIVPENLKNLEIITFYTFSISAVQSFLQNCKASIKELTLRCAGDPEKHLEAFKKYGRNKDLNVKAHTVRQLKWGINDISMYFDRDYELLF</sequence>
<name>A0A9W4SLZ2_9GLOM</name>
<dbReference type="SUPFAM" id="SSF52047">
    <property type="entry name" value="RNI-like"/>
    <property type="match status" value="1"/>
</dbReference>
<dbReference type="Gene3D" id="3.80.10.10">
    <property type="entry name" value="Ribonuclease Inhibitor"/>
    <property type="match status" value="1"/>
</dbReference>
<comment type="caution">
    <text evidence="1">The sequence shown here is derived from an EMBL/GenBank/DDBJ whole genome shotgun (WGS) entry which is preliminary data.</text>
</comment>
<gene>
    <name evidence="1" type="ORF">FWILDA_LOCUS5278</name>
</gene>
<reference evidence="1" key="1">
    <citation type="submission" date="2022-08" db="EMBL/GenBank/DDBJ databases">
        <authorList>
            <person name="Kallberg Y."/>
            <person name="Tangrot J."/>
            <person name="Rosling A."/>
        </authorList>
    </citation>
    <scope>NUCLEOTIDE SEQUENCE</scope>
    <source>
        <strain evidence="1">Wild A</strain>
    </source>
</reference>
<evidence type="ECO:0000313" key="2">
    <source>
        <dbReference type="Proteomes" id="UP001153678"/>
    </source>
</evidence>
<proteinExistence type="predicted"/>
<dbReference type="Proteomes" id="UP001153678">
    <property type="component" value="Unassembled WGS sequence"/>
</dbReference>
<dbReference type="EMBL" id="CAMKVN010000867">
    <property type="protein sequence ID" value="CAI2171837.1"/>
    <property type="molecule type" value="Genomic_DNA"/>
</dbReference>
<accession>A0A9W4SLZ2</accession>
<dbReference type="AlphaFoldDB" id="A0A9W4SLZ2"/>
<organism evidence="1 2">
    <name type="scientific">Funneliformis geosporum</name>
    <dbReference type="NCBI Taxonomy" id="1117311"/>
    <lineage>
        <taxon>Eukaryota</taxon>
        <taxon>Fungi</taxon>
        <taxon>Fungi incertae sedis</taxon>
        <taxon>Mucoromycota</taxon>
        <taxon>Glomeromycotina</taxon>
        <taxon>Glomeromycetes</taxon>
        <taxon>Glomerales</taxon>
        <taxon>Glomeraceae</taxon>
        <taxon>Funneliformis</taxon>
    </lineage>
</organism>
<evidence type="ECO:0000313" key="1">
    <source>
        <dbReference type="EMBL" id="CAI2171837.1"/>
    </source>
</evidence>
<dbReference type="OrthoDB" id="2354532at2759"/>
<protein>
    <submittedName>
        <fullName evidence="1">5604_t:CDS:1</fullName>
    </submittedName>
</protein>